<accession>A0AAN6DPJ5</accession>
<proteinExistence type="predicted"/>
<gene>
    <name evidence="3" type="ORF">EDD36DRAFT_446781</name>
</gene>
<dbReference type="PROSITE" id="PS50005">
    <property type="entry name" value="TPR"/>
    <property type="match status" value="1"/>
</dbReference>
<dbReference type="InterPro" id="IPR027417">
    <property type="entry name" value="P-loop_NTPase"/>
</dbReference>
<evidence type="ECO:0000256" key="1">
    <source>
        <dbReference type="PROSITE-ProRule" id="PRU00339"/>
    </source>
</evidence>
<evidence type="ECO:0000259" key="2">
    <source>
        <dbReference type="Pfam" id="PF25000"/>
    </source>
</evidence>
<dbReference type="Proteomes" id="UP001203852">
    <property type="component" value="Unassembled WGS sequence"/>
</dbReference>
<evidence type="ECO:0000313" key="4">
    <source>
        <dbReference type="Proteomes" id="UP001203852"/>
    </source>
</evidence>
<dbReference type="PANTHER" id="PTHR46082:SF6">
    <property type="entry name" value="AAA+ ATPASE DOMAIN-CONTAINING PROTEIN-RELATED"/>
    <property type="match status" value="1"/>
</dbReference>
<keyword evidence="1" id="KW-0802">TPR repeat</keyword>
<feature type="repeat" description="TPR" evidence="1">
    <location>
        <begin position="461"/>
        <end position="494"/>
    </location>
</feature>
<dbReference type="InterPro" id="IPR053137">
    <property type="entry name" value="NLR-like"/>
</dbReference>
<organism evidence="3 4">
    <name type="scientific">Exophiala viscosa</name>
    <dbReference type="NCBI Taxonomy" id="2486360"/>
    <lineage>
        <taxon>Eukaryota</taxon>
        <taxon>Fungi</taxon>
        <taxon>Dikarya</taxon>
        <taxon>Ascomycota</taxon>
        <taxon>Pezizomycotina</taxon>
        <taxon>Eurotiomycetes</taxon>
        <taxon>Chaetothyriomycetidae</taxon>
        <taxon>Chaetothyriales</taxon>
        <taxon>Herpotrichiellaceae</taxon>
        <taxon>Exophiala</taxon>
    </lineage>
</organism>
<dbReference type="SUPFAM" id="SSF52540">
    <property type="entry name" value="P-loop containing nucleoside triphosphate hydrolases"/>
    <property type="match status" value="1"/>
</dbReference>
<dbReference type="PANTHER" id="PTHR46082">
    <property type="entry name" value="ATP/GTP-BINDING PROTEIN-RELATED"/>
    <property type="match status" value="1"/>
</dbReference>
<dbReference type="AlphaFoldDB" id="A0AAN6DPJ5"/>
<keyword evidence="4" id="KW-1185">Reference proteome</keyword>
<dbReference type="Pfam" id="PF13424">
    <property type="entry name" value="TPR_12"/>
    <property type="match status" value="3"/>
</dbReference>
<dbReference type="InterPro" id="IPR056681">
    <property type="entry name" value="DUF7779"/>
</dbReference>
<dbReference type="Gene3D" id="3.40.50.300">
    <property type="entry name" value="P-loop containing nucleotide triphosphate hydrolases"/>
    <property type="match status" value="1"/>
</dbReference>
<protein>
    <recommendedName>
        <fullName evidence="2">DUF7779 domain-containing protein</fullName>
    </recommendedName>
</protein>
<dbReference type="Gene3D" id="1.25.40.10">
    <property type="entry name" value="Tetratricopeptide repeat domain"/>
    <property type="match status" value="3"/>
</dbReference>
<feature type="domain" description="DUF7779" evidence="2">
    <location>
        <begin position="189"/>
        <end position="278"/>
    </location>
</feature>
<dbReference type="InterPro" id="IPR011990">
    <property type="entry name" value="TPR-like_helical_dom_sf"/>
</dbReference>
<dbReference type="SMART" id="SM00028">
    <property type="entry name" value="TPR"/>
    <property type="match status" value="6"/>
</dbReference>
<comment type="caution">
    <text evidence="3">The sequence shown here is derived from an EMBL/GenBank/DDBJ whole genome shotgun (WGS) entry which is preliminary data.</text>
</comment>
<name>A0AAN6DPJ5_9EURO</name>
<dbReference type="Pfam" id="PF25000">
    <property type="entry name" value="DUF7779"/>
    <property type="match status" value="1"/>
</dbReference>
<dbReference type="Pfam" id="PF13374">
    <property type="entry name" value="TPR_10"/>
    <property type="match status" value="1"/>
</dbReference>
<dbReference type="InterPro" id="IPR019734">
    <property type="entry name" value="TPR_rpt"/>
</dbReference>
<dbReference type="SUPFAM" id="SSF48452">
    <property type="entry name" value="TPR-like"/>
    <property type="match status" value="1"/>
</dbReference>
<reference evidence="3" key="1">
    <citation type="journal article" date="2022" name="bioRxiv">
        <title>Deciphering the potential niche of two novel black yeast fungi from a biological soil crust based on their genomes, phenotypes, and melanin regulation.</title>
        <authorList>
            <consortium name="DOE Joint Genome Institute"/>
            <person name="Carr E.C."/>
            <person name="Barton Q."/>
            <person name="Grambo S."/>
            <person name="Sullivan M."/>
            <person name="Renfro C.M."/>
            <person name="Kuo A."/>
            <person name="Pangilinan J."/>
            <person name="Lipzen A."/>
            <person name="Keymanesh K."/>
            <person name="Savage E."/>
            <person name="Barry K."/>
            <person name="Grigoriev I.V."/>
            <person name="Riekhof W.R."/>
            <person name="Harris S.S."/>
        </authorList>
    </citation>
    <scope>NUCLEOTIDE SEQUENCE</scope>
    <source>
        <strain evidence="3">JF 03-4F</strain>
    </source>
</reference>
<evidence type="ECO:0000313" key="3">
    <source>
        <dbReference type="EMBL" id="KAI1608989.1"/>
    </source>
</evidence>
<sequence length="729" mass="83182">MVHNWLSDENNGRWTMVVDNADDEQVMLNSRKSETDSEASATVLSDRSLADYLPSSSNGSVVITTRNRKVAEGLIEYAEDILDLGPMDVDVAVVFLTKKLKKLEGMCSRDDLTDLARQVDCMPLAMSQAAAYLNQRAPRMSLSKYLWELRSSDEGRARLLQADIRDPRRDGKSSNSIMTTWYVSYEHIQHTHNSAARLLSLMSLFDREGIPDHLLRRQYLDKWPSENEDKDQTRERQSEMDFEDDVATLRMYSLIGTGINEQLFEMHRLVQFSVRKWLEIRDELKWWQRRYVDVLEQRFPFGDYENWSTCQALFPHVQMLISYSTNEASFRQKRAVLLYRAAQYATDHGLYGIAEMMAGISVAEREVVLGKDGTRTLSSMNILASVWWHQGKYKQAEEMHRQALTEREKLLGVNHESTFMSMNELALVLGSQGKYEQSEPMFRRVLAGLEKVLGADHLRTLTAMNNLGVVLEKQGKYEQAEEMHRRALTEGEKVLGVDHPHTLICLNNLGVVLRKQGKYKQAEEMHRRTLTGGEKILGTDNPATLTVMNNLGLVLTRQGKDEQAEEMHRRTLAGREKVLGIDDPATLKSLDNLATVVGRQGEYEQAEEMYRRALVGKEKVLGVEHLATLKTVSNLAWILLLQNRHEESDEMIRRTLVGREKVLGVDHPDTLLDLWVLADAAFKKQDLHEALKLYDRATNGLTKALGAEHPSTLTCLAERESLLEKMNAS</sequence>
<dbReference type="EMBL" id="MU404361">
    <property type="protein sequence ID" value="KAI1608989.1"/>
    <property type="molecule type" value="Genomic_DNA"/>
</dbReference>